<evidence type="ECO:0000313" key="2">
    <source>
        <dbReference type="Proteomes" id="UP000224460"/>
    </source>
</evidence>
<comment type="caution">
    <text evidence="1">The sequence shown here is derived from an EMBL/GenBank/DDBJ whole genome shotgun (WGS) entry which is preliminary data.</text>
</comment>
<dbReference type="Proteomes" id="UP000224460">
    <property type="component" value="Unassembled WGS sequence"/>
</dbReference>
<gene>
    <name evidence="1" type="ORF">CS063_09180</name>
</gene>
<organism evidence="1 2">
    <name type="scientific">Sporanaerobium hydrogeniformans</name>
    <dbReference type="NCBI Taxonomy" id="3072179"/>
    <lineage>
        <taxon>Bacteria</taxon>
        <taxon>Bacillati</taxon>
        <taxon>Bacillota</taxon>
        <taxon>Clostridia</taxon>
        <taxon>Lachnospirales</taxon>
        <taxon>Lachnospiraceae</taxon>
        <taxon>Sporanaerobium</taxon>
    </lineage>
</organism>
<protein>
    <submittedName>
        <fullName evidence="1">Uncharacterized protein</fullName>
    </submittedName>
</protein>
<keyword evidence="2" id="KW-1185">Reference proteome</keyword>
<proteinExistence type="predicted"/>
<reference evidence="1" key="1">
    <citation type="submission" date="2017-10" db="EMBL/GenBank/DDBJ databases">
        <title>Genome sequence of cellulolytic Lachnospiraceae bacterium XHS1971 isolated from hotspring sediment.</title>
        <authorList>
            <person name="Vasudevan G."/>
            <person name="Joshi A.J."/>
            <person name="Hivarkar S."/>
            <person name="Lanjekar V.B."/>
            <person name="Dhakephalkar P.K."/>
            <person name="Dagar S."/>
        </authorList>
    </citation>
    <scope>NUCLEOTIDE SEQUENCE</scope>
    <source>
        <strain evidence="1">XHS1971</strain>
    </source>
</reference>
<name>A0AC61DD67_9FIRM</name>
<sequence>MSAWINPEIDEFLVSSRESRKQLIKSSIPREKIRSIKFPIRNSLRKNEIIEDKKILIVYCARKGSGYFANDVKKIYPDNQIKLVFICGQFGAVLYFECIHKGVIPLIGIRRNIIKHEAALFKDICCKGLGYIIHDSKNLKKVIEKLTDYSIYNQGLKQLCFKPFSVFIGLSKHIYMFPNEQGGTKARNSVGFAK</sequence>
<accession>A0AC61DD67</accession>
<evidence type="ECO:0000313" key="1">
    <source>
        <dbReference type="EMBL" id="PHV70693.1"/>
    </source>
</evidence>
<dbReference type="EMBL" id="PEDL01000008">
    <property type="protein sequence ID" value="PHV70693.1"/>
    <property type="molecule type" value="Genomic_DNA"/>
</dbReference>